<dbReference type="Proteomes" id="UP000019681">
    <property type="component" value="Unassembled WGS sequence"/>
</dbReference>
<dbReference type="EMBL" id="AZQP01000009">
    <property type="protein sequence ID" value="EYE89060.1"/>
    <property type="molecule type" value="Genomic_DNA"/>
</dbReference>
<dbReference type="SMART" id="SM00563">
    <property type="entry name" value="PlsC"/>
    <property type="match status" value="1"/>
</dbReference>
<dbReference type="GO" id="GO:0006654">
    <property type="term" value="P:phosphatidic acid biosynthetic process"/>
    <property type="evidence" value="ECO:0007669"/>
    <property type="project" value="TreeGrafter"/>
</dbReference>
<proteinExistence type="predicted"/>
<feature type="domain" description="Phospholipid/glycerol acyltransferase" evidence="3">
    <location>
        <begin position="51"/>
        <end position="164"/>
    </location>
</feature>
<evidence type="ECO:0000313" key="5">
    <source>
        <dbReference type="Proteomes" id="UP000019681"/>
    </source>
</evidence>
<dbReference type="CDD" id="cd07989">
    <property type="entry name" value="LPLAT_AGPAT-like"/>
    <property type="match status" value="1"/>
</dbReference>
<reference evidence="4 5" key="1">
    <citation type="journal article" date="2014" name="Genome Announc.">
        <title>Draft Genome Sequence of Fervidicella metallireducens Strain AeBT, an Iron-Reducing Thermoanaerobe from the Great Artesian Basin.</title>
        <authorList>
            <person name="Patel B.K."/>
        </authorList>
    </citation>
    <scope>NUCLEOTIDE SEQUENCE [LARGE SCALE GENOMIC DNA]</scope>
    <source>
        <strain evidence="4 5">AeB</strain>
    </source>
</reference>
<evidence type="ECO:0000259" key="3">
    <source>
        <dbReference type="SMART" id="SM00563"/>
    </source>
</evidence>
<dbReference type="AlphaFoldDB" id="A0A017RYS6"/>
<dbReference type="PANTHER" id="PTHR10434">
    <property type="entry name" value="1-ACYL-SN-GLYCEROL-3-PHOSPHATE ACYLTRANSFERASE"/>
    <property type="match status" value="1"/>
</dbReference>
<accession>A0A017RYS6</accession>
<keyword evidence="1 4" id="KW-0808">Transferase</keyword>
<dbReference type="OrthoDB" id="9803035at2"/>
<dbReference type="RefSeq" id="WP_035378544.1">
    <property type="nucleotide sequence ID" value="NZ_AZQP01000009.1"/>
</dbReference>
<comment type="caution">
    <text evidence="4">The sequence shown here is derived from an EMBL/GenBank/DDBJ whole genome shotgun (WGS) entry which is preliminary data.</text>
</comment>
<dbReference type="STRING" id="1403537.Q428_04490"/>
<dbReference type="SUPFAM" id="SSF69593">
    <property type="entry name" value="Glycerol-3-phosphate (1)-acyltransferase"/>
    <property type="match status" value="1"/>
</dbReference>
<evidence type="ECO:0000256" key="2">
    <source>
        <dbReference type="ARBA" id="ARBA00023315"/>
    </source>
</evidence>
<protein>
    <submittedName>
        <fullName evidence="4">1-acyl-sn-glycerol-3-phosphate acyltransferase</fullName>
    </submittedName>
</protein>
<dbReference type="PANTHER" id="PTHR10434:SF40">
    <property type="entry name" value="1-ACYL-SN-GLYCEROL-3-PHOSPHATE ACYLTRANSFERASE"/>
    <property type="match status" value="1"/>
</dbReference>
<gene>
    <name evidence="4" type="ORF">Q428_04490</name>
</gene>
<name>A0A017RYS6_9CLOT</name>
<keyword evidence="2 4" id="KW-0012">Acyltransferase</keyword>
<evidence type="ECO:0000313" key="4">
    <source>
        <dbReference type="EMBL" id="EYE89060.1"/>
    </source>
</evidence>
<organism evidence="4 5">
    <name type="scientific">Fervidicella metallireducens AeB</name>
    <dbReference type="NCBI Taxonomy" id="1403537"/>
    <lineage>
        <taxon>Bacteria</taxon>
        <taxon>Bacillati</taxon>
        <taxon>Bacillota</taxon>
        <taxon>Clostridia</taxon>
        <taxon>Eubacteriales</taxon>
        <taxon>Clostridiaceae</taxon>
        <taxon>Fervidicella</taxon>
    </lineage>
</organism>
<dbReference type="Pfam" id="PF01553">
    <property type="entry name" value="Acyltransferase"/>
    <property type="match status" value="1"/>
</dbReference>
<dbReference type="GO" id="GO:0003841">
    <property type="term" value="F:1-acylglycerol-3-phosphate O-acyltransferase activity"/>
    <property type="evidence" value="ECO:0007669"/>
    <property type="project" value="TreeGrafter"/>
</dbReference>
<keyword evidence="5" id="KW-1185">Reference proteome</keyword>
<dbReference type="InterPro" id="IPR002123">
    <property type="entry name" value="Plipid/glycerol_acylTrfase"/>
</dbReference>
<evidence type="ECO:0000256" key="1">
    <source>
        <dbReference type="ARBA" id="ARBA00022679"/>
    </source>
</evidence>
<sequence length="229" mass="25464">MITSFMAEALLKMPSFIVKPASRIIVNKYLDKYAKITVKNGEIIDNIKSPVIFVCNHLSNADGLVLNRVLKKVEPYFIAGVKLNSTPVSRIGLEAVNIIPIQPNSADIDSIKSSISKIKEGKSILIFPEGTRSRNAKLMEGKKGVVLLAKKCKVPIVPLGIVGTEKLMPINDENMGSEKFDYAEVQVIVGEPFFLPEKTKEEGNDDYNEKCLKQIMKSIEKLLPLEYIK</sequence>